<keyword evidence="2" id="KW-0813">Transport</keyword>
<evidence type="ECO:0000256" key="2">
    <source>
        <dbReference type="ARBA" id="ARBA00022448"/>
    </source>
</evidence>
<dbReference type="Gene3D" id="3.40.190.10">
    <property type="entry name" value="Periplasmic binding protein-like II"/>
    <property type="match status" value="1"/>
</dbReference>
<feature type="domain" description="Solute-binding protein family 5" evidence="4">
    <location>
        <begin position="73"/>
        <end position="439"/>
    </location>
</feature>
<organism evidence="5 6">
    <name type="scientific">Clostridium ganghwense</name>
    <dbReference type="NCBI Taxonomy" id="312089"/>
    <lineage>
        <taxon>Bacteria</taxon>
        <taxon>Bacillati</taxon>
        <taxon>Bacillota</taxon>
        <taxon>Clostridia</taxon>
        <taxon>Eubacteriales</taxon>
        <taxon>Clostridiaceae</taxon>
        <taxon>Clostridium</taxon>
    </lineage>
</organism>
<reference evidence="5" key="1">
    <citation type="submission" date="2022-12" db="EMBL/GenBank/DDBJ databases">
        <authorList>
            <person name="Wang J."/>
        </authorList>
    </citation>
    <scope>NUCLEOTIDE SEQUENCE</scope>
    <source>
        <strain evidence="5">HY-42-06</strain>
    </source>
</reference>
<dbReference type="InterPro" id="IPR030678">
    <property type="entry name" value="Peptide/Ni-bd"/>
</dbReference>
<evidence type="ECO:0000313" key="6">
    <source>
        <dbReference type="Proteomes" id="UP001079657"/>
    </source>
</evidence>
<protein>
    <submittedName>
        <fullName evidence="5">ABC transporter substrate-binding protein</fullName>
    </submittedName>
</protein>
<dbReference type="PANTHER" id="PTHR30290:SF9">
    <property type="entry name" value="OLIGOPEPTIDE-BINDING PROTEIN APPA"/>
    <property type="match status" value="1"/>
</dbReference>
<gene>
    <name evidence="5" type="ORF">OXH55_03620</name>
</gene>
<dbReference type="PANTHER" id="PTHR30290">
    <property type="entry name" value="PERIPLASMIC BINDING COMPONENT OF ABC TRANSPORTER"/>
    <property type="match status" value="1"/>
</dbReference>
<proteinExistence type="inferred from homology"/>
<dbReference type="CDD" id="cd08504">
    <property type="entry name" value="PBP2_OppA"/>
    <property type="match status" value="1"/>
</dbReference>
<dbReference type="Gene3D" id="3.10.105.10">
    <property type="entry name" value="Dipeptide-binding Protein, Domain 3"/>
    <property type="match status" value="1"/>
</dbReference>
<keyword evidence="6" id="KW-1185">Reference proteome</keyword>
<dbReference type="Pfam" id="PF00496">
    <property type="entry name" value="SBP_bac_5"/>
    <property type="match status" value="1"/>
</dbReference>
<evidence type="ECO:0000256" key="1">
    <source>
        <dbReference type="ARBA" id="ARBA00005695"/>
    </source>
</evidence>
<keyword evidence="3" id="KW-0732">Signal</keyword>
<dbReference type="SUPFAM" id="SSF53850">
    <property type="entry name" value="Periplasmic binding protein-like II"/>
    <property type="match status" value="1"/>
</dbReference>
<dbReference type="InterPro" id="IPR000914">
    <property type="entry name" value="SBP_5_dom"/>
</dbReference>
<sequence>MKKFIVVFLILCMTLGSGCIQKKVVNTEVRDYIVYNIGKLPEDLIMLDRHNIRQEDLLLCLFEGLVSMDKKGKIVPALAFKWEISEDKLSYIFTIRNDAKWSDGSDIVAEDFVNLFSNLLKNENNIYKQQLYCIFGARDYAENKVDFSKVAVMAKDNKTLEIRLNYACSYFLNILSQPIYVLRKDFKYLKEWKNNFSLILYSGPFKLDSILEKEELSLVKNQMYWDEKSVASNKIHMKNEEAIAFALADYKWDEIDIITNPPMNQINEFIKAKELFRSPSINGMSLNFNFNKEGIIKDINFRKCISYCINRKNIINNIVLGEGANSFIPSSIKSSGENKILFANYSNLDKAKEFLDKSEYKGEKIKLVYLNSNENNKEIVDEIIKNLKKIKIKISVEGYNEEMLKEIIHNEEYDILLTHYIGEYNSPIAFLEKWDSNSKFNIYGYNNLEYDVLILKAKLTGDSSEAIKYLSFAEELLYNDIPCIPLYFSKNIVGAKRYINGLEVNKRGNVILKKVYIHKQNE</sequence>
<evidence type="ECO:0000259" key="4">
    <source>
        <dbReference type="Pfam" id="PF00496"/>
    </source>
</evidence>
<comment type="caution">
    <text evidence="5">The sequence shown here is derived from an EMBL/GenBank/DDBJ whole genome shotgun (WGS) entry which is preliminary data.</text>
</comment>
<dbReference type="Gene3D" id="3.90.76.10">
    <property type="entry name" value="Dipeptide-binding Protein, Domain 1"/>
    <property type="match status" value="1"/>
</dbReference>
<dbReference type="InterPro" id="IPR039424">
    <property type="entry name" value="SBP_5"/>
</dbReference>
<name>A0ABT4CNC6_9CLOT</name>
<dbReference type="PIRSF" id="PIRSF002741">
    <property type="entry name" value="MppA"/>
    <property type="match status" value="1"/>
</dbReference>
<dbReference type="RefSeq" id="WP_268048086.1">
    <property type="nucleotide sequence ID" value="NZ_JAPQES010000001.1"/>
</dbReference>
<dbReference type="EMBL" id="JAPQES010000001">
    <property type="protein sequence ID" value="MCY6369716.1"/>
    <property type="molecule type" value="Genomic_DNA"/>
</dbReference>
<comment type="similarity">
    <text evidence="1">Belongs to the bacterial solute-binding protein 5 family.</text>
</comment>
<evidence type="ECO:0000256" key="3">
    <source>
        <dbReference type="ARBA" id="ARBA00022729"/>
    </source>
</evidence>
<dbReference type="PROSITE" id="PS51257">
    <property type="entry name" value="PROKAR_LIPOPROTEIN"/>
    <property type="match status" value="1"/>
</dbReference>
<accession>A0ABT4CNC6</accession>
<evidence type="ECO:0000313" key="5">
    <source>
        <dbReference type="EMBL" id="MCY6369716.1"/>
    </source>
</evidence>
<dbReference type="Proteomes" id="UP001079657">
    <property type="component" value="Unassembled WGS sequence"/>
</dbReference>